<dbReference type="GO" id="GO:0071555">
    <property type="term" value="P:cell wall organization"/>
    <property type="evidence" value="ECO:0007669"/>
    <property type="project" value="UniProtKB-KW"/>
</dbReference>
<evidence type="ECO:0000259" key="7">
    <source>
        <dbReference type="PROSITE" id="PS51724"/>
    </source>
</evidence>
<dbReference type="InterPro" id="IPR009009">
    <property type="entry name" value="RlpA-like_DPBB"/>
</dbReference>
<comment type="function">
    <text evidence="4">Lytic transglycosylase with a strong preference for naked glycan strands that lack stem peptides.</text>
</comment>
<dbReference type="Pfam" id="PF05036">
    <property type="entry name" value="SPOR"/>
    <property type="match status" value="1"/>
</dbReference>
<evidence type="ECO:0000313" key="8">
    <source>
        <dbReference type="EMBL" id="KRT59254.1"/>
    </source>
</evidence>
<proteinExistence type="inferred from homology"/>
<dbReference type="NCBIfam" id="TIGR00413">
    <property type="entry name" value="rlpA"/>
    <property type="match status" value="1"/>
</dbReference>
<organism evidence="8 9">
    <name type="scientific">endosymbiont of Ridgeia piscesae</name>
    <dbReference type="NCBI Taxonomy" id="54398"/>
    <lineage>
        <taxon>Bacteria</taxon>
        <taxon>Pseudomonadati</taxon>
        <taxon>Pseudomonadota</taxon>
        <taxon>Gammaproteobacteria</taxon>
        <taxon>sulfur-oxidizing symbionts</taxon>
    </lineage>
</organism>
<dbReference type="Gene3D" id="2.40.40.10">
    <property type="entry name" value="RlpA-like domain"/>
    <property type="match status" value="1"/>
</dbReference>
<dbReference type="InterPro" id="IPR036908">
    <property type="entry name" value="RlpA-like_sf"/>
</dbReference>
<reference evidence="8 9" key="1">
    <citation type="submission" date="2015-11" db="EMBL/GenBank/DDBJ databases">
        <title>The genome of Candidatus Endoriftia persephone in Ridgeia piscesae and population structure of the North Eastern Pacific vestimentiferan symbionts.</title>
        <authorList>
            <person name="Perez M."/>
            <person name="Juniper K.S."/>
        </authorList>
    </citation>
    <scope>NUCLEOTIDE SEQUENCE [LARGE SCALE GENOMIC DNA]</scope>
    <source>
        <strain evidence="8">Ind10</strain>
    </source>
</reference>
<dbReference type="PANTHER" id="PTHR34183">
    <property type="entry name" value="ENDOLYTIC PEPTIDOGLYCAN TRANSGLYCOSYLASE RLPA"/>
    <property type="match status" value="1"/>
</dbReference>
<dbReference type="Proteomes" id="UP000051276">
    <property type="component" value="Unassembled WGS sequence"/>
</dbReference>
<dbReference type="GO" id="GO:0009279">
    <property type="term" value="C:cell outer membrane"/>
    <property type="evidence" value="ECO:0007669"/>
    <property type="project" value="TreeGrafter"/>
</dbReference>
<keyword evidence="3 4" id="KW-0961">Cell wall biogenesis/degradation</keyword>
<dbReference type="Pfam" id="PF03330">
    <property type="entry name" value="DPBB_1"/>
    <property type="match status" value="1"/>
</dbReference>
<dbReference type="SUPFAM" id="SSF110997">
    <property type="entry name" value="Sporulation related repeat"/>
    <property type="match status" value="1"/>
</dbReference>
<dbReference type="PANTHER" id="PTHR34183:SF1">
    <property type="entry name" value="ENDOLYTIC PEPTIDOGLYCAN TRANSGLYCOSYLASE RLPA"/>
    <property type="match status" value="1"/>
</dbReference>
<dbReference type="SUPFAM" id="SSF50685">
    <property type="entry name" value="Barwin-like endoglucanases"/>
    <property type="match status" value="1"/>
</dbReference>
<dbReference type="STRING" id="54398.Ga0074115_101150"/>
<keyword evidence="8" id="KW-0449">Lipoprotein</keyword>
<dbReference type="InterPro" id="IPR007730">
    <property type="entry name" value="SPOR-like_dom"/>
</dbReference>
<evidence type="ECO:0000256" key="5">
    <source>
        <dbReference type="RuleBase" id="RU003495"/>
    </source>
</evidence>
<dbReference type="HAMAP" id="MF_02071">
    <property type="entry name" value="RlpA"/>
    <property type="match status" value="1"/>
</dbReference>
<protein>
    <recommendedName>
        <fullName evidence="4">Endolytic peptidoglycan transglycosylase RlpA</fullName>
        <ecNumber evidence="4">4.2.2.-</ecNumber>
    </recommendedName>
</protein>
<dbReference type="Gene3D" id="3.30.70.1070">
    <property type="entry name" value="Sporulation related repeat"/>
    <property type="match status" value="1"/>
</dbReference>
<dbReference type="GO" id="GO:0000270">
    <property type="term" value="P:peptidoglycan metabolic process"/>
    <property type="evidence" value="ECO:0007669"/>
    <property type="project" value="UniProtKB-UniRule"/>
</dbReference>
<dbReference type="PATRIC" id="fig|54398.4.peg.194"/>
<evidence type="ECO:0000256" key="6">
    <source>
        <dbReference type="SAM" id="MobiDB-lite"/>
    </source>
</evidence>
<comment type="caution">
    <text evidence="8">The sequence shown here is derived from an EMBL/GenBank/DDBJ whole genome shotgun (WGS) entry which is preliminary data.</text>
</comment>
<dbReference type="FunFam" id="2.40.40.10:FF:000003">
    <property type="entry name" value="Endolytic peptidoglycan transglycosylase RlpA"/>
    <property type="match status" value="1"/>
</dbReference>
<dbReference type="InterPro" id="IPR034718">
    <property type="entry name" value="RlpA"/>
</dbReference>
<dbReference type="InterPro" id="IPR036680">
    <property type="entry name" value="SPOR-like_sf"/>
</dbReference>
<feature type="domain" description="SPOR" evidence="7">
    <location>
        <begin position="205"/>
        <end position="285"/>
    </location>
</feature>
<evidence type="ECO:0000256" key="2">
    <source>
        <dbReference type="ARBA" id="ARBA00023239"/>
    </source>
</evidence>
<dbReference type="CDD" id="cd22268">
    <property type="entry name" value="DPBB_RlpA-like"/>
    <property type="match status" value="1"/>
</dbReference>
<dbReference type="EMBL" id="LMXI01000190">
    <property type="protein sequence ID" value="KRT59254.1"/>
    <property type="molecule type" value="Genomic_DNA"/>
</dbReference>
<evidence type="ECO:0000313" key="9">
    <source>
        <dbReference type="Proteomes" id="UP000051276"/>
    </source>
</evidence>
<dbReference type="AlphaFoldDB" id="A0A0T5Z9K5"/>
<evidence type="ECO:0000256" key="1">
    <source>
        <dbReference type="ARBA" id="ARBA00022729"/>
    </source>
</evidence>
<name>A0A0T5Z9K5_9GAMM</name>
<sequence length="285" mass="31697">MKRRATRSRKRFFSGRLRPLFWPALLLALTCCSIGPSIIEQDIDGISSAIPAPSDINAIPDAVPKKEPRSRYGNAPSYVVLGKRYQTLKQSRGYRERGIASWYGSKFHGRRTSSGEIYNMYGMSAAHKSLPLPTYARVTNLRNGRSVVVKINDRGPFHANRLIDLSYTAAYKLGIVGRGTGLVEIEAITPGAPTKPPKRPARSQPKDDPSLFLQVGAFGNQQNARRLQQRILSQLDTPVQIRHSSSEQQPVYRVQIGPIPNVEGADRLAQHLDELGIHDSHVVIR</sequence>
<dbReference type="GO" id="GO:0008932">
    <property type="term" value="F:lytic endotransglycosylase activity"/>
    <property type="evidence" value="ECO:0007669"/>
    <property type="project" value="UniProtKB-UniRule"/>
</dbReference>
<comment type="similarity">
    <text evidence="4 5">Belongs to the RlpA family.</text>
</comment>
<dbReference type="InterPro" id="IPR012997">
    <property type="entry name" value="RplA"/>
</dbReference>
<dbReference type="PROSITE" id="PS51724">
    <property type="entry name" value="SPOR"/>
    <property type="match status" value="1"/>
</dbReference>
<dbReference type="EC" id="4.2.2.-" evidence="4"/>
<accession>A0A0T5Z9K5</accession>
<gene>
    <name evidence="4" type="primary">rlpA</name>
    <name evidence="8" type="ORF">Ga0076813_15048</name>
</gene>
<keyword evidence="2 4" id="KW-0456">Lyase</keyword>
<feature type="region of interest" description="Disordered" evidence="6">
    <location>
        <begin position="189"/>
        <end position="209"/>
    </location>
</feature>
<keyword evidence="1" id="KW-0732">Signal</keyword>
<evidence type="ECO:0000256" key="3">
    <source>
        <dbReference type="ARBA" id="ARBA00023316"/>
    </source>
</evidence>
<dbReference type="OrthoDB" id="9779128at2"/>
<evidence type="ECO:0000256" key="4">
    <source>
        <dbReference type="HAMAP-Rule" id="MF_02071"/>
    </source>
</evidence>
<dbReference type="GO" id="GO:0042834">
    <property type="term" value="F:peptidoglycan binding"/>
    <property type="evidence" value="ECO:0007669"/>
    <property type="project" value="InterPro"/>
</dbReference>